<dbReference type="AlphaFoldDB" id="A0AAE1C622"/>
<protein>
    <submittedName>
        <fullName evidence="1">Uncharacterized protein</fullName>
    </submittedName>
</protein>
<organism evidence="1 2">
    <name type="scientific">Recurvomyces mirabilis</name>
    <dbReference type="NCBI Taxonomy" id="574656"/>
    <lineage>
        <taxon>Eukaryota</taxon>
        <taxon>Fungi</taxon>
        <taxon>Dikarya</taxon>
        <taxon>Ascomycota</taxon>
        <taxon>Pezizomycotina</taxon>
        <taxon>Dothideomycetes</taxon>
        <taxon>Dothideomycetidae</taxon>
        <taxon>Mycosphaerellales</taxon>
        <taxon>Teratosphaeriaceae</taxon>
        <taxon>Recurvomyces</taxon>
    </lineage>
</organism>
<dbReference type="EMBL" id="JAUTXT010000002">
    <property type="protein sequence ID" value="KAK3679555.1"/>
    <property type="molecule type" value="Genomic_DNA"/>
</dbReference>
<sequence>MSEVFPRCGASKHTLPLRRLEAIAVHLGSLTLKLAAAIKYMDDPASAEVIVATSADMLITPSGEIRDRDECIQTYGQITPQDFVAQIRTHQATQSGWTFTFGDALAEVSSLGGSATSFITIRANSPSFGQRNKYREA</sequence>
<keyword evidence="2" id="KW-1185">Reference proteome</keyword>
<comment type="caution">
    <text evidence="1">The sequence shown here is derived from an EMBL/GenBank/DDBJ whole genome shotgun (WGS) entry which is preliminary data.</text>
</comment>
<proteinExistence type="predicted"/>
<dbReference type="Proteomes" id="UP001274830">
    <property type="component" value="Unassembled WGS sequence"/>
</dbReference>
<accession>A0AAE1C622</accession>
<gene>
    <name evidence="1" type="ORF">LTR78_001116</name>
</gene>
<reference evidence="1" key="1">
    <citation type="submission" date="2023-07" db="EMBL/GenBank/DDBJ databases">
        <title>Black Yeasts Isolated from many extreme environments.</title>
        <authorList>
            <person name="Coleine C."/>
            <person name="Stajich J.E."/>
            <person name="Selbmann L."/>
        </authorList>
    </citation>
    <scope>NUCLEOTIDE SEQUENCE</scope>
    <source>
        <strain evidence="1">CCFEE 5485</strain>
    </source>
</reference>
<name>A0AAE1C622_9PEZI</name>
<evidence type="ECO:0000313" key="1">
    <source>
        <dbReference type="EMBL" id="KAK3679555.1"/>
    </source>
</evidence>
<evidence type="ECO:0000313" key="2">
    <source>
        <dbReference type="Proteomes" id="UP001274830"/>
    </source>
</evidence>
<feature type="non-terminal residue" evidence="1">
    <location>
        <position position="137"/>
    </location>
</feature>